<evidence type="ECO:0000313" key="1">
    <source>
        <dbReference type="EMBL" id="KKZ65439.1"/>
    </source>
</evidence>
<dbReference type="Proteomes" id="UP000034164">
    <property type="component" value="Unassembled WGS sequence"/>
</dbReference>
<sequence>MGRRAETVITTGVTGTNHSWMLRAQMLLNQVDYLCHRFRLVCFEAGVMLIKVRMLLDLKDLQTSIASATPRRHLRSSIIAKL</sequence>
<reference evidence="2" key="1">
    <citation type="journal article" date="2015" name="PLoS Genet.">
        <title>The dynamic genome and transcriptome of the human fungal pathogen Blastomyces and close relative Emmonsia.</title>
        <authorList>
            <person name="Munoz J.F."/>
            <person name="Gauthier G.M."/>
            <person name="Desjardins C.A."/>
            <person name="Gallo J.E."/>
            <person name="Holder J."/>
            <person name="Sullivan T.D."/>
            <person name="Marty A.J."/>
            <person name="Carmen J.C."/>
            <person name="Chen Z."/>
            <person name="Ding L."/>
            <person name="Gujja S."/>
            <person name="Magrini V."/>
            <person name="Misas E."/>
            <person name="Mitreva M."/>
            <person name="Priest M."/>
            <person name="Saif S."/>
            <person name="Whiston E.A."/>
            <person name="Young S."/>
            <person name="Zeng Q."/>
            <person name="Goldman W.E."/>
            <person name="Mardis E.R."/>
            <person name="Taylor J.W."/>
            <person name="McEwen J.G."/>
            <person name="Clay O.K."/>
            <person name="Klein B.S."/>
            <person name="Cuomo C.A."/>
        </authorList>
    </citation>
    <scope>NUCLEOTIDE SEQUENCE [LARGE SCALE GENOMIC DNA]</scope>
    <source>
        <strain evidence="2">UAMH 3008</strain>
    </source>
</reference>
<dbReference type="OrthoDB" id="5952526at2759"/>
<dbReference type="EMBL" id="LCZI01000643">
    <property type="protein sequence ID" value="KKZ65439.1"/>
    <property type="molecule type" value="Genomic_DNA"/>
</dbReference>
<proteinExistence type="predicted"/>
<protein>
    <submittedName>
        <fullName evidence="1">Uncharacterized protein</fullName>
    </submittedName>
</protein>
<name>A0A0G2J406_9EURO</name>
<dbReference type="AlphaFoldDB" id="A0A0G2J406"/>
<comment type="caution">
    <text evidence="1">The sequence shown here is derived from an EMBL/GenBank/DDBJ whole genome shotgun (WGS) entry which is preliminary data.</text>
</comment>
<gene>
    <name evidence="1" type="ORF">EMCG_08729</name>
</gene>
<accession>A0A0G2J406</accession>
<evidence type="ECO:0000313" key="2">
    <source>
        <dbReference type="Proteomes" id="UP000034164"/>
    </source>
</evidence>
<dbReference type="VEuPathDB" id="FungiDB:EMCG_08729"/>
<organism evidence="1 2">
    <name type="scientific">[Emmonsia] crescens</name>
    <dbReference type="NCBI Taxonomy" id="73230"/>
    <lineage>
        <taxon>Eukaryota</taxon>
        <taxon>Fungi</taxon>
        <taxon>Dikarya</taxon>
        <taxon>Ascomycota</taxon>
        <taxon>Pezizomycotina</taxon>
        <taxon>Eurotiomycetes</taxon>
        <taxon>Eurotiomycetidae</taxon>
        <taxon>Onygenales</taxon>
        <taxon>Ajellomycetaceae</taxon>
        <taxon>Emergomyces</taxon>
    </lineage>
</organism>